<evidence type="ECO:0000313" key="2">
    <source>
        <dbReference type="EMBL" id="TDT34059.1"/>
    </source>
</evidence>
<accession>A0A4R7JC75</accession>
<dbReference type="GO" id="GO:0005737">
    <property type="term" value="C:cytoplasm"/>
    <property type="evidence" value="ECO:0007669"/>
    <property type="project" value="TreeGrafter"/>
</dbReference>
<reference evidence="2 3" key="1">
    <citation type="submission" date="2019-03" db="EMBL/GenBank/DDBJ databases">
        <title>Genomic Encyclopedia of Archaeal and Bacterial Type Strains, Phase II (KMG-II): from individual species to whole genera.</title>
        <authorList>
            <person name="Goeker M."/>
        </authorList>
    </citation>
    <scope>NUCLEOTIDE SEQUENCE [LARGE SCALE GENOMIC DNA]</scope>
    <source>
        <strain evidence="2 3">DSM 24323</strain>
    </source>
</reference>
<keyword evidence="3" id="KW-1185">Reference proteome</keyword>
<evidence type="ECO:0000313" key="3">
    <source>
        <dbReference type="Proteomes" id="UP000295371"/>
    </source>
</evidence>
<keyword evidence="2" id="KW-0808">Transferase</keyword>
<feature type="domain" description="N-acetyltransferase" evidence="1">
    <location>
        <begin position="23"/>
        <end position="180"/>
    </location>
</feature>
<dbReference type="Proteomes" id="UP000295371">
    <property type="component" value="Unassembled WGS sequence"/>
</dbReference>
<dbReference type="InterPro" id="IPR016181">
    <property type="entry name" value="Acyl_CoA_acyltransferase"/>
</dbReference>
<dbReference type="GO" id="GO:0008999">
    <property type="term" value="F:protein-N-terminal-alanine acetyltransferase activity"/>
    <property type="evidence" value="ECO:0007669"/>
    <property type="project" value="TreeGrafter"/>
</dbReference>
<evidence type="ECO:0000259" key="1">
    <source>
        <dbReference type="PROSITE" id="PS51186"/>
    </source>
</evidence>
<name>A0A4R7JC75_9ACTN</name>
<gene>
    <name evidence="2" type="ORF">CLV29_1706</name>
</gene>
<protein>
    <submittedName>
        <fullName evidence="2">RimJ/RimL family protein N-acetyltransferase</fullName>
    </submittedName>
</protein>
<dbReference type="EMBL" id="SOAW01000001">
    <property type="protein sequence ID" value="TDT34059.1"/>
    <property type="molecule type" value="Genomic_DNA"/>
</dbReference>
<sequence length="349" mass="38388">MSFDLLPDDVARADVPVIAHQDVTLREPGPGDTAVMAELAKSPWTSWWRTDTTPPNQVFWVVEHDSEVLGIITWAPTPVVADLRFTVHPDVEDLAPMVQAVSMVLDHAFAEGTTKSVRWTAMAGDLAGTKVAHAAGIRLHQQLPDHLADGDGNLHDAWLGSIRAEEDREPKTVWRWTELRTERFLLRPLAESDDPRIRETLDDPISRTFLFDRPKPLTDAHAGAERITKWWNAARGLSCTWAVADAGTDDYLGDISLLKIDATTGAELGFYTHPGARGTGVLAETVPVIVAHAFDDLDLRRLTLMAAESNLGSQKLAEKAGFHHFGTQPSAALSGEVMEDLIGYELLRD</sequence>
<dbReference type="RefSeq" id="WP_133754482.1">
    <property type="nucleotide sequence ID" value="NZ_CP171129.1"/>
</dbReference>
<dbReference type="SUPFAM" id="SSF55729">
    <property type="entry name" value="Acyl-CoA N-acyltransferases (Nat)"/>
    <property type="match status" value="2"/>
</dbReference>
<organism evidence="2 3">
    <name type="scientific">Naumannella halotolerans</name>
    <dbReference type="NCBI Taxonomy" id="993414"/>
    <lineage>
        <taxon>Bacteria</taxon>
        <taxon>Bacillati</taxon>
        <taxon>Actinomycetota</taxon>
        <taxon>Actinomycetes</taxon>
        <taxon>Propionibacteriales</taxon>
        <taxon>Propionibacteriaceae</taxon>
        <taxon>Naumannella</taxon>
    </lineage>
</organism>
<comment type="caution">
    <text evidence="2">The sequence shown here is derived from an EMBL/GenBank/DDBJ whole genome shotgun (WGS) entry which is preliminary data.</text>
</comment>
<dbReference type="Gene3D" id="3.40.630.30">
    <property type="match status" value="2"/>
</dbReference>
<dbReference type="PANTHER" id="PTHR43441:SF10">
    <property type="entry name" value="ACETYLTRANSFERASE"/>
    <property type="match status" value="1"/>
</dbReference>
<dbReference type="InterPro" id="IPR051908">
    <property type="entry name" value="Ribosomal_N-acetyltransferase"/>
</dbReference>
<proteinExistence type="predicted"/>
<dbReference type="OrthoDB" id="9795188at2"/>
<dbReference type="GO" id="GO:1990189">
    <property type="term" value="F:protein N-terminal-serine acetyltransferase activity"/>
    <property type="evidence" value="ECO:0007669"/>
    <property type="project" value="TreeGrafter"/>
</dbReference>
<dbReference type="AlphaFoldDB" id="A0A4R7JC75"/>
<dbReference type="PROSITE" id="PS51186">
    <property type="entry name" value="GNAT"/>
    <property type="match status" value="2"/>
</dbReference>
<dbReference type="PANTHER" id="PTHR43441">
    <property type="entry name" value="RIBOSOMAL-PROTEIN-SERINE ACETYLTRANSFERASE"/>
    <property type="match status" value="1"/>
</dbReference>
<feature type="domain" description="N-acetyltransferase" evidence="1">
    <location>
        <begin position="184"/>
        <end position="343"/>
    </location>
</feature>
<dbReference type="InterPro" id="IPR000182">
    <property type="entry name" value="GNAT_dom"/>
</dbReference>
<dbReference type="Pfam" id="PF13302">
    <property type="entry name" value="Acetyltransf_3"/>
    <property type="match status" value="1"/>
</dbReference>